<dbReference type="EMBL" id="CP076642">
    <property type="protein sequence ID" value="QXO15562.1"/>
    <property type="molecule type" value="Genomic_DNA"/>
</dbReference>
<feature type="region of interest" description="Disordered" evidence="1">
    <location>
        <begin position="158"/>
        <end position="181"/>
    </location>
</feature>
<organism evidence="2 3">
    <name type="scientific">Vibrio ostreae</name>
    <dbReference type="NCBI Taxonomy" id="2841925"/>
    <lineage>
        <taxon>Bacteria</taxon>
        <taxon>Pseudomonadati</taxon>
        <taxon>Pseudomonadota</taxon>
        <taxon>Gammaproteobacteria</taxon>
        <taxon>Vibrionales</taxon>
        <taxon>Vibrionaceae</taxon>
        <taxon>Vibrio</taxon>
    </lineage>
</organism>
<evidence type="ECO:0000313" key="3">
    <source>
        <dbReference type="Proteomes" id="UP000694232"/>
    </source>
</evidence>
<dbReference type="AlphaFoldDB" id="A0A975U5M3"/>
<protein>
    <submittedName>
        <fullName evidence="2">Uncharacterized protein</fullName>
    </submittedName>
</protein>
<dbReference type="KEGG" id="vos:KNV97_03850"/>
<dbReference type="Proteomes" id="UP000694232">
    <property type="component" value="Chromosome 2"/>
</dbReference>
<gene>
    <name evidence="2" type="ORF">KNV97_03850</name>
</gene>
<evidence type="ECO:0000256" key="1">
    <source>
        <dbReference type="SAM" id="MobiDB-lite"/>
    </source>
</evidence>
<dbReference type="RefSeq" id="WP_218561569.1">
    <property type="nucleotide sequence ID" value="NZ_CP076642.1"/>
</dbReference>
<name>A0A975U5M3_9VIBR</name>
<reference evidence="2" key="1">
    <citation type="submission" date="2021-06" db="EMBL/GenBank/DDBJ databases">
        <title>Vibrio nov. sp., novel gut bacterium isolated from Yellow Sea oyster.</title>
        <authorList>
            <person name="Muhammad N."/>
            <person name="Nguyen T.H."/>
            <person name="Lee Y.-J."/>
            <person name="Ko J."/>
            <person name="Kim S.-G."/>
        </authorList>
    </citation>
    <scope>NUCLEOTIDE SEQUENCE</scope>
    <source>
        <strain evidence="2">OG9-811</strain>
    </source>
</reference>
<evidence type="ECO:0000313" key="2">
    <source>
        <dbReference type="EMBL" id="QXO15562.1"/>
    </source>
</evidence>
<accession>A0A975U5M3</accession>
<keyword evidence="3" id="KW-1185">Reference proteome</keyword>
<proteinExistence type="predicted"/>
<sequence>MKRWTAVLLGGYLTLISASVWSEGKSEVINHLPAGLEGMVIIPKAAHGHLLYLHGLAGEGRYLSRNEHGELCILAPLPMIAGNTRLGTIGIDESGPVILNIYNPVLARQIRHGQQIESRQWRVALPHAKQTADIEIANGLDSEMDFIINPRRRWTSWLRGGEPQPSCKTIAGGPTDSTPLR</sequence>